<keyword evidence="2" id="KW-1185">Reference proteome</keyword>
<name>A0AAP6MNG8_9GAMM</name>
<reference evidence="1 2" key="1">
    <citation type="submission" date="2023-12" db="EMBL/GenBank/DDBJ databases">
        <title>Whole-genome sequencing of halo(alkali)philic microorganisms from hypersaline lakes.</title>
        <authorList>
            <person name="Sorokin D.Y."/>
            <person name="Merkel A.Y."/>
            <person name="Messina E."/>
            <person name="Yakimov M."/>
        </authorList>
    </citation>
    <scope>NUCLEOTIDE SEQUENCE [LARGE SCALE GENOMIC DNA]</scope>
    <source>
        <strain evidence="1 2">AB-CW1</strain>
    </source>
</reference>
<comment type="caution">
    <text evidence="1">The sequence shown here is derived from an EMBL/GenBank/DDBJ whole genome shotgun (WGS) entry which is preliminary data.</text>
</comment>
<dbReference type="EMBL" id="JAYGII010000046">
    <property type="protein sequence ID" value="MEA5446666.1"/>
    <property type="molecule type" value="Genomic_DNA"/>
</dbReference>
<accession>A0AAP6MNG8</accession>
<dbReference type="Proteomes" id="UP001302316">
    <property type="component" value="Unassembled WGS sequence"/>
</dbReference>
<sequence>MSIERANQTRLERRELFPELHFAVYANRAPISPLSGNVTTWQKAGKRSAHD</sequence>
<proteinExistence type="predicted"/>
<organism evidence="1 2">
    <name type="scientific">Natronospira elongata</name>
    <dbReference type="NCBI Taxonomy" id="3110268"/>
    <lineage>
        <taxon>Bacteria</taxon>
        <taxon>Pseudomonadati</taxon>
        <taxon>Pseudomonadota</taxon>
        <taxon>Gammaproteobacteria</taxon>
        <taxon>Natronospirales</taxon>
        <taxon>Natronospiraceae</taxon>
        <taxon>Natronospira</taxon>
    </lineage>
</organism>
<evidence type="ECO:0000313" key="1">
    <source>
        <dbReference type="EMBL" id="MEA5446666.1"/>
    </source>
</evidence>
<evidence type="ECO:0000313" key="2">
    <source>
        <dbReference type="Proteomes" id="UP001302316"/>
    </source>
</evidence>
<gene>
    <name evidence="1" type="ORF">VCB98_12640</name>
</gene>
<dbReference type="AlphaFoldDB" id="A0AAP6MNG8"/>
<dbReference type="RefSeq" id="WP_346053095.1">
    <property type="nucleotide sequence ID" value="NZ_JAYGII010000046.1"/>
</dbReference>
<protein>
    <submittedName>
        <fullName evidence="1">Uncharacterized protein</fullName>
    </submittedName>
</protein>